<evidence type="ECO:0000256" key="10">
    <source>
        <dbReference type="ARBA" id="ARBA00022840"/>
    </source>
</evidence>
<evidence type="ECO:0000256" key="2">
    <source>
        <dbReference type="ARBA" id="ARBA00004651"/>
    </source>
</evidence>
<organism evidence="16 17">
    <name type="scientific">Oceanobacillus oncorhynchi</name>
    <dbReference type="NCBI Taxonomy" id="545501"/>
    <lineage>
        <taxon>Bacteria</taxon>
        <taxon>Bacillati</taxon>
        <taxon>Bacillota</taxon>
        <taxon>Bacilli</taxon>
        <taxon>Bacillales</taxon>
        <taxon>Bacillaceae</taxon>
        <taxon>Oceanobacillus</taxon>
    </lineage>
</organism>
<proteinExistence type="predicted"/>
<keyword evidence="10" id="KW-0067">ATP-binding</keyword>
<dbReference type="InterPro" id="IPR005467">
    <property type="entry name" value="His_kinase_dom"/>
</dbReference>
<feature type="coiled-coil region" evidence="13">
    <location>
        <begin position="316"/>
        <end position="373"/>
    </location>
</feature>
<dbReference type="EMBL" id="CDGG01000001">
    <property type="protein sequence ID" value="CEI83261.1"/>
    <property type="molecule type" value="Genomic_DNA"/>
</dbReference>
<dbReference type="Pfam" id="PF14689">
    <property type="entry name" value="SPOB_a"/>
    <property type="match status" value="1"/>
</dbReference>
<dbReference type="Gene3D" id="3.30.450.20">
    <property type="entry name" value="PAS domain"/>
    <property type="match status" value="2"/>
</dbReference>
<feature type="transmembrane region" description="Helical" evidence="14">
    <location>
        <begin position="181"/>
        <end position="200"/>
    </location>
</feature>
<evidence type="ECO:0000256" key="1">
    <source>
        <dbReference type="ARBA" id="ARBA00000085"/>
    </source>
</evidence>
<keyword evidence="4" id="KW-1003">Cell membrane</keyword>
<keyword evidence="9" id="KW-0418">Kinase</keyword>
<dbReference type="InterPro" id="IPR029151">
    <property type="entry name" value="Sensor-like_sf"/>
</dbReference>
<evidence type="ECO:0000256" key="7">
    <source>
        <dbReference type="ARBA" id="ARBA00022692"/>
    </source>
</evidence>
<dbReference type="EC" id="2.7.13.3" evidence="3"/>
<dbReference type="Gene3D" id="1.10.287.130">
    <property type="match status" value="1"/>
</dbReference>
<comment type="subcellular location">
    <subcellularLocation>
        <location evidence="2">Cell membrane</location>
        <topology evidence="2">Multi-pass membrane protein</topology>
    </subcellularLocation>
</comment>
<dbReference type="PRINTS" id="PR00344">
    <property type="entry name" value="BCTRLSENSOR"/>
</dbReference>
<dbReference type="PANTHER" id="PTHR40448">
    <property type="entry name" value="TWO-COMPONENT SENSOR HISTIDINE KINASE"/>
    <property type="match status" value="1"/>
</dbReference>
<dbReference type="SUPFAM" id="SSF55874">
    <property type="entry name" value="ATPase domain of HSP90 chaperone/DNA topoisomerase II/histidine kinase"/>
    <property type="match status" value="1"/>
</dbReference>
<dbReference type="RefSeq" id="WP_052485038.1">
    <property type="nucleotide sequence ID" value="NZ_CAXOIH010000024.1"/>
</dbReference>
<keyword evidence="12" id="KW-0902">Two-component regulatory system</keyword>
<evidence type="ECO:0000256" key="4">
    <source>
        <dbReference type="ARBA" id="ARBA00022475"/>
    </source>
</evidence>
<gene>
    <name evidence="16" type="primary">citS_2</name>
    <name evidence="16" type="ORF">BN997_03166</name>
</gene>
<protein>
    <recommendedName>
        <fullName evidence="3">histidine kinase</fullName>
        <ecNumber evidence="3">2.7.13.3</ecNumber>
    </recommendedName>
</protein>
<dbReference type="InterPro" id="IPR016120">
    <property type="entry name" value="Sig_transdc_His_kin_SpoOB"/>
</dbReference>
<dbReference type="InterPro" id="IPR036890">
    <property type="entry name" value="HATPase_C_sf"/>
</dbReference>
<comment type="catalytic activity">
    <reaction evidence="1">
        <text>ATP + protein L-histidine = ADP + protein N-phospho-L-histidine.</text>
        <dbReference type="EC" id="2.7.13.3"/>
    </reaction>
</comment>
<dbReference type="InterPro" id="IPR003594">
    <property type="entry name" value="HATPase_dom"/>
</dbReference>
<dbReference type="GO" id="GO:0005524">
    <property type="term" value="F:ATP binding"/>
    <property type="evidence" value="ECO:0007669"/>
    <property type="project" value="UniProtKB-KW"/>
</dbReference>
<evidence type="ECO:0000256" key="9">
    <source>
        <dbReference type="ARBA" id="ARBA00022777"/>
    </source>
</evidence>
<dbReference type="AlphaFoldDB" id="A0A0A1MWR8"/>
<evidence type="ECO:0000313" key="17">
    <source>
        <dbReference type="Proteomes" id="UP000040453"/>
    </source>
</evidence>
<dbReference type="SUPFAM" id="SSF55890">
    <property type="entry name" value="Sporulation response regulatory protein Spo0B"/>
    <property type="match status" value="1"/>
</dbReference>
<accession>A0A0A1MWR8</accession>
<name>A0A0A1MWR8_9BACI</name>
<keyword evidence="11 14" id="KW-1133">Transmembrane helix</keyword>
<dbReference type="Gene3D" id="3.30.565.10">
    <property type="entry name" value="Histidine kinase-like ATPase, C-terminal domain"/>
    <property type="match status" value="1"/>
</dbReference>
<reference evidence="16 17" key="1">
    <citation type="submission" date="2014-11" db="EMBL/GenBank/DDBJ databases">
        <authorList>
            <person name="Urmite Genomes Urmite Genomes"/>
        </authorList>
    </citation>
    <scope>NUCLEOTIDE SEQUENCE [LARGE SCALE GENOMIC DNA]</scope>
    <source>
        <strain evidence="16 17">Oc5</strain>
    </source>
</reference>
<keyword evidence="14" id="KW-0472">Membrane</keyword>
<dbReference type="GO" id="GO:0042802">
    <property type="term" value="F:identical protein binding"/>
    <property type="evidence" value="ECO:0007669"/>
    <property type="project" value="TreeGrafter"/>
</dbReference>
<evidence type="ECO:0000256" key="5">
    <source>
        <dbReference type="ARBA" id="ARBA00022553"/>
    </source>
</evidence>
<evidence type="ECO:0000256" key="11">
    <source>
        <dbReference type="ARBA" id="ARBA00022989"/>
    </source>
</evidence>
<keyword evidence="5" id="KW-0597">Phosphoprotein</keyword>
<keyword evidence="7 14" id="KW-0812">Transmembrane</keyword>
<keyword evidence="13" id="KW-0175">Coiled coil</keyword>
<dbReference type="InterPro" id="IPR004358">
    <property type="entry name" value="Sig_transdc_His_kin-like_C"/>
</dbReference>
<keyword evidence="8" id="KW-0547">Nucleotide-binding</keyword>
<dbReference type="GO" id="GO:0005886">
    <property type="term" value="C:plasma membrane"/>
    <property type="evidence" value="ECO:0007669"/>
    <property type="project" value="UniProtKB-SubCell"/>
</dbReference>
<evidence type="ECO:0000256" key="13">
    <source>
        <dbReference type="SAM" id="Coils"/>
    </source>
</evidence>
<dbReference type="STRING" id="545501.BN997_03166"/>
<evidence type="ECO:0000256" key="14">
    <source>
        <dbReference type="SAM" id="Phobius"/>
    </source>
</evidence>
<dbReference type="Proteomes" id="UP000040453">
    <property type="component" value="Unassembled WGS sequence"/>
</dbReference>
<evidence type="ECO:0000256" key="6">
    <source>
        <dbReference type="ARBA" id="ARBA00022679"/>
    </source>
</evidence>
<dbReference type="PROSITE" id="PS50109">
    <property type="entry name" value="HIS_KIN"/>
    <property type="match status" value="1"/>
</dbReference>
<dbReference type="SMART" id="SM00387">
    <property type="entry name" value="HATPase_c"/>
    <property type="match status" value="1"/>
</dbReference>
<dbReference type="GO" id="GO:0000155">
    <property type="term" value="F:phosphorelay sensor kinase activity"/>
    <property type="evidence" value="ECO:0007669"/>
    <property type="project" value="InterPro"/>
</dbReference>
<evidence type="ECO:0000256" key="3">
    <source>
        <dbReference type="ARBA" id="ARBA00012438"/>
    </source>
</evidence>
<evidence type="ECO:0000259" key="15">
    <source>
        <dbReference type="PROSITE" id="PS50109"/>
    </source>
</evidence>
<feature type="domain" description="Histidine kinase" evidence="15">
    <location>
        <begin position="424"/>
        <end position="524"/>
    </location>
</feature>
<evidence type="ECO:0000256" key="8">
    <source>
        <dbReference type="ARBA" id="ARBA00022741"/>
    </source>
</evidence>
<keyword evidence="17" id="KW-1185">Reference proteome</keyword>
<sequence>MFSLIKNMTIRKRIVFIFLTLSTFLILLFISVFAYFEIGNAQDTYKQLSRQTANGLAFMPALEEAVSSSDHDELQGIIDRVRLQAENPVVTVVTRDGEYIIHPDENHIGITEETEQFDQTLLYGSYVTESGEGALGPAIMTTAPIYEEVDANGGERIIGAVTVEYLEESINAIIVSKLTRLVIVASIGMILCVGGALFLARSIQEDTLGIEPAVIAEMFREREAMLNAVKEGIIVIDDKQAISLINPSAKALLDSSMELRQSIQLLGLPETLFSGKPSYDEEKVYQGKTFITNCIPLYENKQIVGAICSFRDKTDMKQLQETVMQIEGYADSLRAQTHEFKNKMYVLLGLIQLEQYEEALKVIQEETADKRQAFPMLKNIKDPGAQAILLGKLAKAAEKKIALIIEEASHLDKTKIAAADMAIMLGNLLDNAMDAVLESEEQRITVMVTDVGSDIVIDIEDTGPGMTKEQTGQIFTRGYSSKGENRGYGLFHVYEAVKKYCGEMEVTSPAEGGTVFSIYLPKGEEVKK</sequence>
<dbReference type="SUPFAM" id="SSF103190">
    <property type="entry name" value="Sensory domain-like"/>
    <property type="match status" value="1"/>
</dbReference>
<keyword evidence="6" id="KW-0808">Transferase</keyword>
<dbReference type="Pfam" id="PF02518">
    <property type="entry name" value="HATPase_c"/>
    <property type="match status" value="1"/>
</dbReference>
<dbReference type="OrthoDB" id="9792686at2"/>
<dbReference type="CDD" id="cd18774">
    <property type="entry name" value="PDC2_HK_sensor"/>
    <property type="match status" value="1"/>
</dbReference>
<evidence type="ECO:0000313" key="16">
    <source>
        <dbReference type="EMBL" id="CEI83261.1"/>
    </source>
</evidence>
<dbReference type="PANTHER" id="PTHR40448:SF1">
    <property type="entry name" value="TWO-COMPONENT SENSOR HISTIDINE KINASE"/>
    <property type="match status" value="1"/>
</dbReference>
<evidence type="ECO:0000256" key="12">
    <source>
        <dbReference type="ARBA" id="ARBA00023012"/>
    </source>
</evidence>
<dbReference type="InterPro" id="IPR039506">
    <property type="entry name" value="SPOB_a"/>
</dbReference>